<sequence>MTVSEYAAEFGRLSYFTKNLVADPKDRAERFRYGLREEIRTHVIAGGAKTYERILIRAQEVEKSQPSRSKREYPGNSNYQGNQKKPHVSNNNNNRPSLQQHHHQARNNDRAHQK</sequence>
<evidence type="ECO:0008006" key="4">
    <source>
        <dbReference type="Google" id="ProtNLM"/>
    </source>
</evidence>
<accession>A0AAX6GG31</accession>
<evidence type="ECO:0000313" key="2">
    <source>
        <dbReference type="EMBL" id="KAJ6827473.1"/>
    </source>
</evidence>
<reference evidence="2" key="2">
    <citation type="submission" date="2023-04" db="EMBL/GenBank/DDBJ databases">
        <authorList>
            <person name="Bruccoleri R.E."/>
            <person name="Oakeley E.J."/>
            <person name="Faust A.-M."/>
            <person name="Dessus-Babus S."/>
            <person name="Altorfer M."/>
            <person name="Burckhardt D."/>
            <person name="Oertli M."/>
            <person name="Naumann U."/>
            <person name="Petersen F."/>
            <person name="Wong J."/>
        </authorList>
    </citation>
    <scope>NUCLEOTIDE SEQUENCE</scope>
    <source>
        <strain evidence="2">GSM-AAB239-AS_SAM_17_03QT</strain>
        <tissue evidence="2">Leaf</tissue>
    </source>
</reference>
<evidence type="ECO:0000313" key="3">
    <source>
        <dbReference type="Proteomes" id="UP001140949"/>
    </source>
</evidence>
<feature type="region of interest" description="Disordered" evidence="1">
    <location>
        <begin position="61"/>
        <end position="114"/>
    </location>
</feature>
<protein>
    <recommendedName>
        <fullName evidence="4">Retrotransposon gag domain-containing protein</fullName>
    </recommendedName>
</protein>
<keyword evidence="3" id="KW-1185">Reference proteome</keyword>
<gene>
    <name evidence="2" type="ORF">M6B38_127025</name>
</gene>
<evidence type="ECO:0000256" key="1">
    <source>
        <dbReference type="SAM" id="MobiDB-lite"/>
    </source>
</evidence>
<name>A0AAX6GG31_IRIPA</name>
<comment type="caution">
    <text evidence="2">The sequence shown here is derived from an EMBL/GenBank/DDBJ whole genome shotgun (WGS) entry which is preliminary data.</text>
</comment>
<reference evidence="2" key="1">
    <citation type="journal article" date="2023" name="GigaByte">
        <title>Genome assembly of the bearded iris, Iris pallida Lam.</title>
        <authorList>
            <person name="Bruccoleri R.E."/>
            <person name="Oakeley E.J."/>
            <person name="Faust A.M.E."/>
            <person name="Altorfer M."/>
            <person name="Dessus-Babus S."/>
            <person name="Burckhardt D."/>
            <person name="Oertli M."/>
            <person name="Naumann U."/>
            <person name="Petersen F."/>
            <person name="Wong J."/>
        </authorList>
    </citation>
    <scope>NUCLEOTIDE SEQUENCE</scope>
    <source>
        <strain evidence="2">GSM-AAB239-AS_SAM_17_03QT</strain>
    </source>
</reference>
<organism evidence="2 3">
    <name type="scientific">Iris pallida</name>
    <name type="common">Sweet iris</name>
    <dbReference type="NCBI Taxonomy" id="29817"/>
    <lineage>
        <taxon>Eukaryota</taxon>
        <taxon>Viridiplantae</taxon>
        <taxon>Streptophyta</taxon>
        <taxon>Embryophyta</taxon>
        <taxon>Tracheophyta</taxon>
        <taxon>Spermatophyta</taxon>
        <taxon>Magnoliopsida</taxon>
        <taxon>Liliopsida</taxon>
        <taxon>Asparagales</taxon>
        <taxon>Iridaceae</taxon>
        <taxon>Iridoideae</taxon>
        <taxon>Irideae</taxon>
        <taxon>Iris</taxon>
    </lineage>
</organism>
<dbReference type="EMBL" id="JANAVB010020200">
    <property type="protein sequence ID" value="KAJ6827473.1"/>
    <property type="molecule type" value="Genomic_DNA"/>
</dbReference>
<feature type="compositionally biased region" description="Basic and acidic residues" evidence="1">
    <location>
        <begin position="61"/>
        <end position="73"/>
    </location>
</feature>
<feature type="compositionally biased region" description="Polar residues" evidence="1">
    <location>
        <begin position="75"/>
        <end position="99"/>
    </location>
</feature>
<proteinExistence type="predicted"/>
<dbReference type="AlphaFoldDB" id="A0AAX6GG31"/>
<dbReference type="Proteomes" id="UP001140949">
    <property type="component" value="Unassembled WGS sequence"/>
</dbReference>